<dbReference type="GO" id="GO:0009116">
    <property type="term" value="P:nucleoside metabolic process"/>
    <property type="evidence" value="ECO:0007669"/>
    <property type="project" value="InterPro"/>
</dbReference>
<comment type="caution">
    <text evidence="4">The sequence shown here is derived from an EMBL/GenBank/DDBJ whole genome shotgun (WGS) entry which is preliminary data.</text>
</comment>
<evidence type="ECO:0000256" key="2">
    <source>
        <dbReference type="ARBA" id="ARBA00022679"/>
    </source>
</evidence>
<accession>D9PI70</accession>
<evidence type="ECO:0000259" key="3">
    <source>
        <dbReference type="Pfam" id="PF01048"/>
    </source>
</evidence>
<proteinExistence type="predicted"/>
<dbReference type="PANTHER" id="PTHR42679:SF2">
    <property type="entry name" value="S-METHYL-5'-THIOADENOSINE PHOSPHORYLASE"/>
    <property type="match status" value="1"/>
</dbReference>
<keyword evidence="1" id="KW-0328">Glycosyltransferase</keyword>
<name>D9PI70_9ZZZZ</name>
<dbReference type="InterPro" id="IPR035994">
    <property type="entry name" value="Nucleoside_phosphorylase_sf"/>
</dbReference>
<dbReference type="PANTHER" id="PTHR42679">
    <property type="entry name" value="S-METHYL-5'-THIOADENOSINE PHOSPHORYLASE"/>
    <property type="match status" value="1"/>
</dbReference>
<dbReference type="GO" id="GO:0019509">
    <property type="term" value="P:L-methionine salvage from methylthioadenosine"/>
    <property type="evidence" value="ECO:0007669"/>
    <property type="project" value="TreeGrafter"/>
</dbReference>
<dbReference type="InterPro" id="IPR000845">
    <property type="entry name" value="Nucleoside_phosphorylase_d"/>
</dbReference>
<dbReference type="AlphaFoldDB" id="D9PI70"/>
<dbReference type="SUPFAM" id="SSF53167">
    <property type="entry name" value="Purine and uridine phosphorylases"/>
    <property type="match status" value="1"/>
</dbReference>
<gene>
    <name evidence="4" type="ORF">LDC_1227</name>
</gene>
<reference evidence="4" key="1">
    <citation type="submission" date="2010-07" db="EMBL/GenBank/DDBJ databases">
        <authorList>
            <consortium name="CONSOLIDER consortium CSD2007-00005"/>
            <person name="Guazzaroni M.-E."/>
            <person name="Richter M."/>
            <person name="Garcia-Salamanca A."/>
            <person name="Yarza P."/>
            <person name="Ferrer M."/>
        </authorList>
    </citation>
    <scope>NUCLEOTIDE SEQUENCE</scope>
</reference>
<organism evidence="4">
    <name type="scientific">sediment metagenome</name>
    <dbReference type="NCBI Taxonomy" id="749907"/>
    <lineage>
        <taxon>unclassified sequences</taxon>
        <taxon>metagenomes</taxon>
        <taxon>ecological metagenomes</taxon>
    </lineage>
</organism>
<evidence type="ECO:0000313" key="4">
    <source>
        <dbReference type="EMBL" id="EFK96752.1"/>
    </source>
</evidence>
<dbReference type="Pfam" id="PF01048">
    <property type="entry name" value="PNP_UDP_1"/>
    <property type="match status" value="1"/>
</dbReference>
<protein>
    <submittedName>
        <fullName evidence="4">5'-methylthioadenosine phosphorylase II</fullName>
    </submittedName>
</protein>
<sequence length="306" mass="33015">MAAEVSRAVIGGTGFSELASDFQNIETDYGTIKVGHIELGGKEVLFVPRHIGLEIPQLVNYRGNIQALKLLGVNTVFAVSAAGRLAQNILPGHLVAVSNVDHEGSARTSSFADTPGLLLHASPEDICSPGLRDILIQSWGAVKNKIAQIYSDSPDLELGFHPNGTYYNVDGPDFRDPATEHRLRQTVFQPALIGQTVWPEINLARQMAMAYQPLGMCVDNSSFPGAKPVTHADGVMHAVVKTAQAAVVLLNEAVKNTPDNFFEAAAHDAMRHSLHPSQVNFPLLKSQGRTKLAIILEQELASRSLT</sequence>
<reference evidence="4" key="2">
    <citation type="journal article" date="2011" name="Microb. Ecol.">
        <title>Taxonomic and Functional Metagenomic Profiling of the Microbial Community in the Anoxic Sediment of a Sub-saline Shallow Lake (Laguna de Carrizo, Central Spain).</title>
        <authorList>
            <person name="Ferrer M."/>
            <person name="Guazzaroni M.E."/>
            <person name="Richter M."/>
            <person name="Garcia-Salamanca A."/>
            <person name="Yarza P."/>
            <person name="Suarez-Suarez A."/>
            <person name="Solano J."/>
            <person name="Alcaide M."/>
            <person name="van Dillewijn P."/>
            <person name="Molina-Henares M.A."/>
            <person name="Lopez-Cortes N."/>
            <person name="Al-Ramahi Y."/>
            <person name="Guerrero C."/>
            <person name="Acosta A."/>
            <person name="de Eugenio L.I."/>
            <person name="Martinez V."/>
            <person name="Marques S."/>
            <person name="Rojo F."/>
            <person name="Santero E."/>
            <person name="Genilloud O."/>
            <person name="Perez-Perez J."/>
            <person name="Rossello-Mora R."/>
            <person name="Ramos J.L."/>
        </authorList>
    </citation>
    <scope>NUCLEOTIDE SEQUENCE</scope>
</reference>
<dbReference type="Gene3D" id="3.40.50.1580">
    <property type="entry name" value="Nucleoside phosphorylase domain"/>
    <property type="match status" value="1"/>
</dbReference>
<feature type="domain" description="Nucleoside phosphorylase" evidence="3">
    <location>
        <begin position="8"/>
        <end position="236"/>
    </location>
</feature>
<dbReference type="InterPro" id="IPR010044">
    <property type="entry name" value="MTAP"/>
</dbReference>
<dbReference type="GO" id="GO:0005829">
    <property type="term" value="C:cytosol"/>
    <property type="evidence" value="ECO:0007669"/>
    <property type="project" value="TreeGrafter"/>
</dbReference>
<keyword evidence="2" id="KW-0808">Transferase</keyword>
<evidence type="ECO:0000256" key="1">
    <source>
        <dbReference type="ARBA" id="ARBA00022676"/>
    </source>
</evidence>
<dbReference type="GO" id="GO:0017061">
    <property type="term" value="F:S-methyl-5-thioadenosine phosphorylase activity"/>
    <property type="evidence" value="ECO:0007669"/>
    <property type="project" value="InterPro"/>
</dbReference>
<dbReference type="EMBL" id="ADZX01000412">
    <property type="protein sequence ID" value="EFK96752.1"/>
    <property type="molecule type" value="Genomic_DNA"/>
</dbReference>